<evidence type="ECO:0000256" key="1">
    <source>
        <dbReference type="ARBA" id="ARBA00000085"/>
    </source>
</evidence>
<dbReference type="PANTHER" id="PTHR45339:SF1">
    <property type="entry name" value="HYBRID SIGNAL TRANSDUCTION HISTIDINE KINASE J"/>
    <property type="match status" value="1"/>
</dbReference>
<gene>
    <name evidence="18" type="ORF">S7S_11625</name>
</gene>
<evidence type="ECO:0000313" key="18">
    <source>
        <dbReference type="EMBL" id="AJD48737.1"/>
    </source>
</evidence>
<dbReference type="Pfam" id="PF00512">
    <property type="entry name" value="HisKA"/>
    <property type="match status" value="1"/>
</dbReference>
<dbReference type="EMBL" id="CP004387">
    <property type="protein sequence ID" value="AJD48737.1"/>
    <property type="molecule type" value="Genomic_DNA"/>
</dbReference>
<evidence type="ECO:0000259" key="17">
    <source>
        <dbReference type="PROSITE" id="PS50885"/>
    </source>
</evidence>
<feature type="domain" description="HAMP" evidence="17">
    <location>
        <begin position="181"/>
        <end position="237"/>
    </location>
</feature>
<keyword evidence="6" id="KW-0547">Nucleotide-binding</keyword>
<dbReference type="InterPro" id="IPR036890">
    <property type="entry name" value="HATPase_C_sf"/>
</dbReference>
<feature type="domain" description="Response regulatory" evidence="16">
    <location>
        <begin position="630"/>
        <end position="751"/>
    </location>
</feature>
<accession>A0A0B4XR73</accession>
<evidence type="ECO:0000256" key="3">
    <source>
        <dbReference type="ARBA" id="ARBA00012438"/>
    </source>
</evidence>
<dbReference type="InterPro" id="IPR003661">
    <property type="entry name" value="HisK_dim/P_dom"/>
</dbReference>
<keyword evidence="4 12" id="KW-0597">Phosphoprotein</keyword>
<dbReference type="SMART" id="SM00387">
    <property type="entry name" value="HATPase_c"/>
    <property type="match status" value="1"/>
</dbReference>
<evidence type="ECO:0000256" key="7">
    <source>
        <dbReference type="ARBA" id="ARBA00022777"/>
    </source>
</evidence>
<dbReference type="Pfam" id="PF17149">
    <property type="entry name" value="CHASE5"/>
    <property type="match status" value="1"/>
</dbReference>
<keyword evidence="9" id="KW-0902">Two-component regulatory system</keyword>
<evidence type="ECO:0000256" key="8">
    <source>
        <dbReference type="ARBA" id="ARBA00022840"/>
    </source>
</evidence>
<feature type="domain" description="Histidine kinase" evidence="15">
    <location>
        <begin position="276"/>
        <end position="494"/>
    </location>
</feature>
<dbReference type="CDD" id="cd00082">
    <property type="entry name" value="HisKA"/>
    <property type="match status" value="1"/>
</dbReference>
<dbReference type="Proteomes" id="UP000006764">
    <property type="component" value="Chromosome"/>
</dbReference>
<keyword evidence="14" id="KW-0812">Transmembrane</keyword>
<dbReference type="HOGENOM" id="CLU_000445_104_15_6"/>
<dbReference type="RefSeq" id="WP_008736957.1">
    <property type="nucleotide sequence ID" value="NZ_CP004387.1"/>
</dbReference>
<keyword evidence="13" id="KW-0175">Coiled coil</keyword>
<organism evidence="18 19">
    <name type="scientific">Isoalcanivorax pacificus W11-5</name>
    <dbReference type="NCBI Taxonomy" id="391936"/>
    <lineage>
        <taxon>Bacteria</taxon>
        <taxon>Pseudomonadati</taxon>
        <taxon>Pseudomonadota</taxon>
        <taxon>Gammaproteobacteria</taxon>
        <taxon>Oceanospirillales</taxon>
        <taxon>Alcanivoracaceae</taxon>
        <taxon>Isoalcanivorax</taxon>
    </lineage>
</organism>
<dbReference type="GO" id="GO:0016020">
    <property type="term" value="C:membrane"/>
    <property type="evidence" value="ECO:0007669"/>
    <property type="project" value="UniProtKB-SubCell"/>
</dbReference>
<feature type="transmembrane region" description="Helical" evidence="14">
    <location>
        <begin position="20"/>
        <end position="40"/>
    </location>
</feature>
<dbReference type="PANTHER" id="PTHR45339">
    <property type="entry name" value="HYBRID SIGNAL TRANSDUCTION HISTIDINE KINASE J"/>
    <property type="match status" value="1"/>
</dbReference>
<keyword evidence="7" id="KW-0418">Kinase</keyword>
<evidence type="ECO:0000256" key="4">
    <source>
        <dbReference type="ARBA" id="ARBA00022553"/>
    </source>
</evidence>
<comment type="subunit">
    <text evidence="10">At low DSF concentrations, interacts with RpfF.</text>
</comment>
<dbReference type="CDD" id="cd16922">
    <property type="entry name" value="HATPase_EvgS-ArcB-TorS-like"/>
    <property type="match status" value="1"/>
</dbReference>
<dbReference type="AlphaFoldDB" id="A0A0B4XR73"/>
<dbReference type="GO" id="GO:0005524">
    <property type="term" value="F:ATP binding"/>
    <property type="evidence" value="ECO:0007669"/>
    <property type="project" value="UniProtKB-KW"/>
</dbReference>
<evidence type="ECO:0000259" key="15">
    <source>
        <dbReference type="PROSITE" id="PS50109"/>
    </source>
</evidence>
<evidence type="ECO:0000256" key="11">
    <source>
        <dbReference type="ARBA" id="ARBA00068150"/>
    </source>
</evidence>
<keyword evidence="8" id="KW-0067">ATP-binding</keyword>
<dbReference type="InterPro" id="IPR033414">
    <property type="entry name" value="Sensor_dom"/>
</dbReference>
<dbReference type="InterPro" id="IPR003660">
    <property type="entry name" value="HAMP_dom"/>
</dbReference>
<dbReference type="PROSITE" id="PS50109">
    <property type="entry name" value="HIS_KIN"/>
    <property type="match status" value="1"/>
</dbReference>
<evidence type="ECO:0000256" key="12">
    <source>
        <dbReference type="PROSITE-ProRule" id="PRU00169"/>
    </source>
</evidence>
<dbReference type="PRINTS" id="PR00344">
    <property type="entry name" value="BCTRLSENSOR"/>
</dbReference>
<dbReference type="SMART" id="SM00448">
    <property type="entry name" value="REC"/>
    <property type="match status" value="1"/>
</dbReference>
<evidence type="ECO:0000313" key="19">
    <source>
        <dbReference type="Proteomes" id="UP000006764"/>
    </source>
</evidence>
<reference evidence="18 19" key="1">
    <citation type="journal article" date="2012" name="J. Bacteriol.">
        <title>Genome sequence of an alkane-degrading bacterium, Alcanivorax pacificus type strain W11-5, isolated from deep sea sediment.</title>
        <authorList>
            <person name="Lai Q."/>
            <person name="Shao Z."/>
        </authorList>
    </citation>
    <scope>NUCLEOTIDE SEQUENCE [LARGE SCALE GENOMIC DNA]</scope>
    <source>
        <strain evidence="18 19">W11-5</strain>
    </source>
</reference>
<dbReference type="PROSITE" id="PS50885">
    <property type="entry name" value="HAMP"/>
    <property type="match status" value="1"/>
</dbReference>
<dbReference type="PROSITE" id="PS50110">
    <property type="entry name" value="RESPONSE_REGULATORY"/>
    <property type="match status" value="1"/>
</dbReference>
<comment type="subcellular location">
    <subcellularLocation>
        <location evidence="2">Membrane</location>
    </subcellularLocation>
</comment>
<keyword evidence="14" id="KW-1133">Transmembrane helix</keyword>
<feature type="modified residue" description="4-aspartylphosphate" evidence="12">
    <location>
        <position position="681"/>
    </location>
</feature>
<dbReference type="InterPro" id="IPR004358">
    <property type="entry name" value="Sig_transdc_His_kin-like_C"/>
</dbReference>
<dbReference type="Gene3D" id="3.40.50.2300">
    <property type="match status" value="1"/>
</dbReference>
<evidence type="ECO:0000259" key="16">
    <source>
        <dbReference type="PROSITE" id="PS50110"/>
    </source>
</evidence>
<evidence type="ECO:0000256" key="13">
    <source>
        <dbReference type="SAM" id="Coils"/>
    </source>
</evidence>
<keyword evidence="14" id="KW-0472">Membrane</keyword>
<dbReference type="Gene3D" id="1.10.287.130">
    <property type="match status" value="1"/>
</dbReference>
<sequence>MMFDRITHYRRDNPLAFRLMGAILLISSVITLIAVLLLLIREFSIGVSRMERNLEQVELSAVPAITRALWNFDESQLQVQLDALLRVPEIAAVNVTWQDWNGSERTVAQGVVPADGDAARQRYALVYRRNDGSAQAIGTLNIWLSRASLYQQVAEHAAFIALFQILKTLVIALVIIALVRFLLTRHLRHIAGYARELNLDTLHRPLVLERRHAERDELQDITDAINHMRDSLQLDIREREITEQALVEARQERLQQQEQRVRAESANQAKSEFLATMSHEIRTPMNGVIGILDLLAGTDLDERQRHYLQLMQHSSENLLTILNDVLDYSRIEAEQLLLEHIPMDLQVLVEDAVSAFSGIARQQALELVLDLRLQAMRHVRGDPTRIRQVLLNLINNALKFTPAGHVLIRVQEDPELSRVRFDVEDSGIGIAEQHLDTIFQPFTQADHSTSRRFGGTGLGLALCKRLVQAMQGTIIAHSRAGHGSCFSFTVPLEINAEQVSHSRPPTDGHVLVLSTLQPLQQALLGMLRHMNVQAGSAGCPSHLAMAERYRHILIDAPVLDKLSAEQRATLDRWRERVCVLVPLDRREPEFLTLTKPVTATALAALLDSQLQGATPGGIRVREHSRFDHLNVLIAEDNDVNRDVIEAILGTLRIRPVICRNGEEAVAAYRAAGGAFDLVLMDCEMPVMDGYIATAEIRAIEEQAALPPVPVVALTAHVMEPQRQRMRDAGMSHFLSKPVRKDAVRKLLAELGLEKTLQLVSFEQRQED</sequence>
<evidence type="ECO:0000256" key="2">
    <source>
        <dbReference type="ARBA" id="ARBA00004370"/>
    </source>
</evidence>
<name>A0A0B4XR73_9GAMM</name>
<dbReference type="InterPro" id="IPR003594">
    <property type="entry name" value="HATPase_dom"/>
</dbReference>
<dbReference type="CDD" id="cd17546">
    <property type="entry name" value="REC_hyHK_CKI1_RcsC-like"/>
    <property type="match status" value="1"/>
</dbReference>
<dbReference type="InterPro" id="IPR011006">
    <property type="entry name" value="CheY-like_superfamily"/>
</dbReference>
<dbReference type="Gene3D" id="3.30.565.10">
    <property type="entry name" value="Histidine kinase-like ATPase, C-terminal domain"/>
    <property type="match status" value="1"/>
</dbReference>
<evidence type="ECO:0000256" key="5">
    <source>
        <dbReference type="ARBA" id="ARBA00022679"/>
    </source>
</evidence>
<dbReference type="KEGG" id="apac:S7S_11625"/>
<dbReference type="SUPFAM" id="SSF55874">
    <property type="entry name" value="ATPase domain of HSP90 chaperone/DNA topoisomerase II/histidine kinase"/>
    <property type="match status" value="1"/>
</dbReference>
<keyword evidence="5" id="KW-0808">Transferase</keyword>
<dbReference type="STRING" id="391936.S7S_11625"/>
<proteinExistence type="predicted"/>
<evidence type="ECO:0000256" key="9">
    <source>
        <dbReference type="ARBA" id="ARBA00023012"/>
    </source>
</evidence>
<dbReference type="FunFam" id="3.30.565.10:FF:000010">
    <property type="entry name" value="Sensor histidine kinase RcsC"/>
    <property type="match status" value="1"/>
</dbReference>
<evidence type="ECO:0000256" key="14">
    <source>
        <dbReference type="SAM" id="Phobius"/>
    </source>
</evidence>
<protein>
    <recommendedName>
        <fullName evidence="11">Sensory/regulatory protein RpfC</fullName>
        <ecNumber evidence="3">2.7.13.3</ecNumber>
    </recommendedName>
</protein>
<feature type="transmembrane region" description="Helical" evidence="14">
    <location>
        <begin position="158"/>
        <end position="183"/>
    </location>
</feature>
<dbReference type="EC" id="2.7.13.3" evidence="3"/>
<dbReference type="Gene3D" id="6.10.340.10">
    <property type="match status" value="1"/>
</dbReference>
<dbReference type="SUPFAM" id="SSF52172">
    <property type="entry name" value="CheY-like"/>
    <property type="match status" value="1"/>
</dbReference>
<dbReference type="SMART" id="SM00388">
    <property type="entry name" value="HisKA"/>
    <property type="match status" value="1"/>
</dbReference>
<dbReference type="InterPro" id="IPR001789">
    <property type="entry name" value="Sig_transdc_resp-reg_receiver"/>
</dbReference>
<keyword evidence="19" id="KW-1185">Reference proteome</keyword>
<comment type="catalytic activity">
    <reaction evidence="1">
        <text>ATP + protein L-histidine = ADP + protein N-phospho-L-histidine.</text>
        <dbReference type="EC" id="2.7.13.3"/>
    </reaction>
</comment>
<dbReference type="GO" id="GO:0000155">
    <property type="term" value="F:phosphorelay sensor kinase activity"/>
    <property type="evidence" value="ECO:0007669"/>
    <property type="project" value="InterPro"/>
</dbReference>
<dbReference type="FunFam" id="1.10.287.130:FF:000002">
    <property type="entry name" value="Two-component osmosensing histidine kinase"/>
    <property type="match status" value="1"/>
</dbReference>
<dbReference type="Pfam" id="PF00072">
    <property type="entry name" value="Response_reg"/>
    <property type="match status" value="1"/>
</dbReference>
<dbReference type="Pfam" id="PF02518">
    <property type="entry name" value="HATPase_c"/>
    <property type="match status" value="1"/>
</dbReference>
<dbReference type="InterPro" id="IPR036097">
    <property type="entry name" value="HisK_dim/P_sf"/>
</dbReference>
<dbReference type="SUPFAM" id="SSF47384">
    <property type="entry name" value="Homodimeric domain of signal transducing histidine kinase"/>
    <property type="match status" value="1"/>
</dbReference>
<dbReference type="OrthoDB" id="9797243at2"/>
<feature type="coiled-coil region" evidence="13">
    <location>
        <begin position="239"/>
        <end position="267"/>
    </location>
</feature>
<evidence type="ECO:0000256" key="10">
    <source>
        <dbReference type="ARBA" id="ARBA00064003"/>
    </source>
</evidence>
<dbReference type="InterPro" id="IPR005467">
    <property type="entry name" value="His_kinase_dom"/>
</dbReference>
<evidence type="ECO:0000256" key="6">
    <source>
        <dbReference type="ARBA" id="ARBA00022741"/>
    </source>
</evidence>